<dbReference type="InterPro" id="IPR009803">
    <property type="entry name" value="DUF1373"/>
</dbReference>
<evidence type="ECO:0000313" key="4">
    <source>
        <dbReference type="Proteomes" id="UP000261380"/>
    </source>
</evidence>
<dbReference type="AlphaFoldDB" id="A0A3B5LK67"/>
<dbReference type="Ensembl" id="ENSXCOT00000008378.1">
    <property type="protein sequence ID" value="ENSXCOP00000008279.1"/>
    <property type="gene ID" value="ENSXCOG00000006280.1"/>
</dbReference>
<reference evidence="3" key="2">
    <citation type="submission" date="2025-09" db="UniProtKB">
        <authorList>
            <consortium name="Ensembl"/>
        </authorList>
    </citation>
    <scope>IDENTIFICATION</scope>
</reference>
<dbReference type="GeneTree" id="ENSGT01050000245029"/>
<protein>
    <submittedName>
        <fullName evidence="3">Uncharacterized protein</fullName>
    </submittedName>
</protein>
<feature type="compositionally biased region" description="Low complexity" evidence="1">
    <location>
        <begin position="37"/>
        <end position="56"/>
    </location>
</feature>
<evidence type="ECO:0000256" key="2">
    <source>
        <dbReference type="SAM" id="SignalP"/>
    </source>
</evidence>
<accession>A0A3B5LK67</accession>
<dbReference type="Pfam" id="PF07117">
    <property type="entry name" value="DUF1373"/>
    <property type="match status" value="1"/>
</dbReference>
<feature type="chain" id="PRO_5017350333" evidence="2">
    <location>
        <begin position="17"/>
        <end position="144"/>
    </location>
</feature>
<keyword evidence="4" id="KW-1185">Reference proteome</keyword>
<dbReference type="STRING" id="32473.ENSXCOP00000008279"/>
<feature type="compositionally biased region" description="Polar residues" evidence="1">
    <location>
        <begin position="19"/>
        <end position="31"/>
    </location>
</feature>
<feature type="signal peptide" evidence="2">
    <location>
        <begin position="1"/>
        <end position="16"/>
    </location>
</feature>
<reference evidence="3" key="1">
    <citation type="submission" date="2025-08" db="UniProtKB">
        <authorList>
            <consortium name="Ensembl"/>
        </authorList>
    </citation>
    <scope>IDENTIFICATION</scope>
</reference>
<sequence>MSRFCLLLIGSITCAAQKPGNNQTNMNSNQAVDHMASSQHGTSSTGGSDSRSTHGTQQGAPGDSSPYQFAEESWSSSTGTGGEDEPVFTPVDDEDQVYAYKSKSRYNRKQLRFNQFHPNRTSCPPATSRPLHFWTRSAPFCFLR</sequence>
<keyword evidence="2" id="KW-0732">Signal</keyword>
<organism evidence="3 4">
    <name type="scientific">Xiphophorus couchianus</name>
    <name type="common">Monterrey platyfish</name>
    <dbReference type="NCBI Taxonomy" id="32473"/>
    <lineage>
        <taxon>Eukaryota</taxon>
        <taxon>Metazoa</taxon>
        <taxon>Chordata</taxon>
        <taxon>Craniata</taxon>
        <taxon>Vertebrata</taxon>
        <taxon>Euteleostomi</taxon>
        <taxon>Actinopterygii</taxon>
        <taxon>Neopterygii</taxon>
        <taxon>Teleostei</taxon>
        <taxon>Neoteleostei</taxon>
        <taxon>Acanthomorphata</taxon>
        <taxon>Ovalentaria</taxon>
        <taxon>Atherinomorphae</taxon>
        <taxon>Cyprinodontiformes</taxon>
        <taxon>Poeciliidae</taxon>
        <taxon>Poeciliinae</taxon>
        <taxon>Xiphophorus</taxon>
    </lineage>
</organism>
<proteinExistence type="predicted"/>
<feature type="region of interest" description="Disordered" evidence="1">
    <location>
        <begin position="16"/>
        <end position="94"/>
    </location>
</feature>
<evidence type="ECO:0000256" key="1">
    <source>
        <dbReference type="SAM" id="MobiDB-lite"/>
    </source>
</evidence>
<dbReference type="Proteomes" id="UP000261380">
    <property type="component" value="Unplaced"/>
</dbReference>
<feature type="compositionally biased region" description="Acidic residues" evidence="1">
    <location>
        <begin position="82"/>
        <end position="94"/>
    </location>
</feature>
<name>A0A3B5LK67_9TELE</name>
<evidence type="ECO:0000313" key="3">
    <source>
        <dbReference type="Ensembl" id="ENSXCOP00000008279.1"/>
    </source>
</evidence>